<dbReference type="EMBL" id="DTBX01000056">
    <property type="protein sequence ID" value="HGQ55132.1"/>
    <property type="molecule type" value="Genomic_DNA"/>
</dbReference>
<protein>
    <submittedName>
        <fullName evidence="2">Tetratricopeptide repeat protein</fullName>
    </submittedName>
</protein>
<accession>A0A7V4FE91</accession>
<dbReference type="Gene3D" id="1.25.40.10">
    <property type="entry name" value="Tetratricopeptide repeat domain"/>
    <property type="match status" value="2"/>
</dbReference>
<proteinExistence type="predicted"/>
<evidence type="ECO:0000313" key="2">
    <source>
        <dbReference type="EMBL" id="HGQ55132.1"/>
    </source>
</evidence>
<reference evidence="2" key="1">
    <citation type="journal article" date="2020" name="mSystems">
        <title>Genome- and Community-Level Interaction Insights into Carbon Utilization and Element Cycling Functions of Hydrothermarchaeota in Hydrothermal Sediment.</title>
        <authorList>
            <person name="Zhou Z."/>
            <person name="Liu Y."/>
            <person name="Xu W."/>
            <person name="Pan J."/>
            <person name="Luo Z.H."/>
            <person name="Li M."/>
        </authorList>
    </citation>
    <scope>NUCLEOTIDE SEQUENCE [LARGE SCALE GENOMIC DNA]</scope>
    <source>
        <strain evidence="2">SpSt-655</strain>
    </source>
</reference>
<dbReference type="AlphaFoldDB" id="A0A7V4FE91"/>
<evidence type="ECO:0000256" key="1">
    <source>
        <dbReference type="SAM" id="Coils"/>
    </source>
</evidence>
<name>A0A7V4FE91_UNCW3</name>
<dbReference type="InterPro" id="IPR019734">
    <property type="entry name" value="TPR_rpt"/>
</dbReference>
<sequence>MDIKLTSQSFLLPLFLLFTLTVNEFIKKGDECYLEREDWKKAKEAKRYYEEAIRLDSNNYEGYWRLAKVIYFLADNLPKKEKEKFLKEGIEIAKKAIKLNSNRAEGHFWYASLLGAYAEMKGIRGFSYLEEIKKEFNLALKCNSTVEDGSAYTALGRMYYQLPSFVGGSLEKSLLYLLKAKIISPNNPYTKLYLADTYLALKRKEEAKRELEELIQMKEEKKWLPEIRKLKEKAREKIKEIK</sequence>
<organism evidence="2">
    <name type="scientific">candidate division WOR-3 bacterium</name>
    <dbReference type="NCBI Taxonomy" id="2052148"/>
    <lineage>
        <taxon>Bacteria</taxon>
        <taxon>Bacteria division WOR-3</taxon>
    </lineage>
</organism>
<gene>
    <name evidence="2" type="ORF">ENU28_01540</name>
</gene>
<comment type="caution">
    <text evidence="2">The sequence shown here is derived from an EMBL/GenBank/DDBJ whole genome shotgun (WGS) entry which is preliminary data.</text>
</comment>
<dbReference type="Pfam" id="PF13181">
    <property type="entry name" value="TPR_8"/>
    <property type="match status" value="2"/>
</dbReference>
<feature type="coiled-coil region" evidence="1">
    <location>
        <begin position="194"/>
        <end position="224"/>
    </location>
</feature>
<keyword evidence="1" id="KW-0175">Coiled coil</keyword>
<dbReference type="InterPro" id="IPR011990">
    <property type="entry name" value="TPR-like_helical_dom_sf"/>
</dbReference>
<dbReference type="SUPFAM" id="SSF48452">
    <property type="entry name" value="TPR-like"/>
    <property type="match status" value="1"/>
</dbReference>